<feature type="signal peptide" evidence="2">
    <location>
        <begin position="1"/>
        <end position="20"/>
    </location>
</feature>
<dbReference type="CDD" id="cd23507">
    <property type="entry name" value="hydrophobin_I"/>
    <property type="match status" value="1"/>
</dbReference>
<evidence type="ECO:0000256" key="2">
    <source>
        <dbReference type="RuleBase" id="RU365009"/>
    </source>
</evidence>
<evidence type="ECO:0000313" key="3">
    <source>
        <dbReference type="EMBL" id="OJJ37031.1"/>
    </source>
</evidence>
<dbReference type="EMBL" id="KV878211">
    <property type="protein sequence ID" value="OJJ37031.1"/>
    <property type="molecule type" value="Genomic_DNA"/>
</dbReference>
<keyword evidence="1 2" id="KW-1015">Disulfide bond</keyword>
<dbReference type="GO" id="GO:0009277">
    <property type="term" value="C:fungal-type cell wall"/>
    <property type="evidence" value="ECO:0007669"/>
    <property type="project" value="InterPro"/>
</dbReference>
<organism evidence="3 4">
    <name type="scientific">Aspergillus wentii DTO 134E9</name>
    <dbReference type="NCBI Taxonomy" id="1073089"/>
    <lineage>
        <taxon>Eukaryota</taxon>
        <taxon>Fungi</taxon>
        <taxon>Dikarya</taxon>
        <taxon>Ascomycota</taxon>
        <taxon>Pezizomycotina</taxon>
        <taxon>Eurotiomycetes</taxon>
        <taxon>Eurotiomycetidae</taxon>
        <taxon>Eurotiales</taxon>
        <taxon>Aspergillaceae</taxon>
        <taxon>Aspergillus</taxon>
        <taxon>Aspergillus subgen. Cremei</taxon>
    </lineage>
</organism>
<sequence>MRFTPILMFAAFAAASPLTARDSPCDQKSFQCCSQVVNPSSPAASALIGLLGISAPTSGEVGLTCSPLSGTGDSCDQKPVCCDDNSYNGIIALGCTSASA</sequence>
<dbReference type="STRING" id="1073089.A0A1L9RQ17"/>
<name>A0A1L9RQ17_ASPWE</name>
<proteinExistence type="inferred from homology"/>
<dbReference type="Pfam" id="PF01185">
    <property type="entry name" value="Hydrophobin"/>
    <property type="match status" value="1"/>
</dbReference>
<reference evidence="4" key="1">
    <citation type="journal article" date="2017" name="Genome Biol.">
        <title>Comparative genomics reveals high biological diversity and specific adaptations in the industrially and medically important fungal genus Aspergillus.</title>
        <authorList>
            <person name="de Vries R.P."/>
            <person name="Riley R."/>
            <person name="Wiebenga A."/>
            <person name="Aguilar-Osorio G."/>
            <person name="Amillis S."/>
            <person name="Uchima C.A."/>
            <person name="Anderluh G."/>
            <person name="Asadollahi M."/>
            <person name="Askin M."/>
            <person name="Barry K."/>
            <person name="Battaglia E."/>
            <person name="Bayram O."/>
            <person name="Benocci T."/>
            <person name="Braus-Stromeyer S.A."/>
            <person name="Caldana C."/>
            <person name="Canovas D."/>
            <person name="Cerqueira G.C."/>
            <person name="Chen F."/>
            <person name="Chen W."/>
            <person name="Choi C."/>
            <person name="Clum A."/>
            <person name="Dos Santos R.A."/>
            <person name="Damasio A.R."/>
            <person name="Diallinas G."/>
            <person name="Emri T."/>
            <person name="Fekete E."/>
            <person name="Flipphi M."/>
            <person name="Freyberg S."/>
            <person name="Gallo A."/>
            <person name="Gournas C."/>
            <person name="Habgood R."/>
            <person name="Hainaut M."/>
            <person name="Harispe M.L."/>
            <person name="Henrissat B."/>
            <person name="Hilden K.S."/>
            <person name="Hope R."/>
            <person name="Hossain A."/>
            <person name="Karabika E."/>
            <person name="Karaffa L."/>
            <person name="Karanyi Z."/>
            <person name="Krasevec N."/>
            <person name="Kuo A."/>
            <person name="Kusch H."/>
            <person name="LaButti K."/>
            <person name="Lagendijk E.L."/>
            <person name="Lapidus A."/>
            <person name="Levasseur A."/>
            <person name="Lindquist E."/>
            <person name="Lipzen A."/>
            <person name="Logrieco A.F."/>
            <person name="MacCabe A."/>
            <person name="Maekelae M.R."/>
            <person name="Malavazi I."/>
            <person name="Melin P."/>
            <person name="Meyer V."/>
            <person name="Mielnichuk N."/>
            <person name="Miskei M."/>
            <person name="Molnar A.P."/>
            <person name="Mule G."/>
            <person name="Ngan C.Y."/>
            <person name="Orejas M."/>
            <person name="Orosz E."/>
            <person name="Ouedraogo J.P."/>
            <person name="Overkamp K.M."/>
            <person name="Park H.-S."/>
            <person name="Perrone G."/>
            <person name="Piumi F."/>
            <person name="Punt P.J."/>
            <person name="Ram A.F."/>
            <person name="Ramon A."/>
            <person name="Rauscher S."/>
            <person name="Record E."/>
            <person name="Riano-Pachon D.M."/>
            <person name="Robert V."/>
            <person name="Roehrig J."/>
            <person name="Ruller R."/>
            <person name="Salamov A."/>
            <person name="Salih N.S."/>
            <person name="Samson R.A."/>
            <person name="Sandor E."/>
            <person name="Sanguinetti M."/>
            <person name="Schuetze T."/>
            <person name="Sepcic K."/>
            <person name="Shelest E."/>
            <person name="Sherlock G."/>
            <person name="Sophianopoulou V."/>
            <person name="Squina F.M."/>
            <person name="Sun H."/>
            <person name="Susca A."/>
            <person name="Todd R.B."/>
            <person name="Tsang A."/>
            <person name="Unkles S.E."/>
            <person name="van de Wiele N."/>
            <person name="van Rossen-Uffink D."/>
            <person name="Oliveira J.V."/>
            <person name="Vesth T.C."/>
            <person name="Visser J."/>
            <person name="Yu J.-H."/>
            <person name="Zhou M."/>
            <person name="Andersen M.R."/>
            <person name="Archer D.B."/>
            <person name="Baker S.E."/>
            <person name="Benoit I."/>
            <person name="Brakhage A.A."/>
            <person name="Braus G.H."/>
            <person name="Fischer R."/>
            <person name="Frisvad J.C."/>
            <person name="Goldman G.H."/>
            <person name="Houbraken J."/>
            <person name="Oakley B."/>
            <person name="Pocsi I."/>
            <person name="Scazzocchio C."/>
            <person name="Seiboth B."/>
            <person name="vanKuyk P.A."/>
            <person name="Wortman J."/>
            <person name="Dyer P.S."/>
            <person name="Grigoriev I.V."/>
        </authorList>
    </citation>
    <scope>NUCLEOTIDE SEQUENCE [LARGE SCALE GENOMIC DNA]</scope>
    <source>
        <strain evidence="4">DTO 134E9</strain>
    </source>
</reference>
<dbReference type="InterPro" id="IPR001338">
    <property type="entry name" value="Class_I_Hydrophobin"/>
</dbReference>
<dbReference type="AlphaFoldDB" id="A0A1L9RQ17"/>
<dbReference type="GO" id="GO:0005199">
    <property type="term" value="F:structural constituent of cell wall"/>
    <property type="evidence" value="ECO:0007669"/>
    <property type="project" value="InterPro"/>
</dbReference>
<dbReference type="VEuPathDB" id="FungiDB:ASPWEDRAFT_38665"/>
<comment type="similarity">
    <text evidence="2">Belongs to the fungal hydrophobin family.</text>
</comment>
<comment type="subcellular location">
    <subcellularLocation>
        <location evidence="2">Secreted</location>
        <location evidence="2">Cell wall</location>
    </subcellularLocation>
</comment>
<dbReference type="GeneID" id="63750780"/>
<keyword evidence="2" id="KW-0964">Secreted</keyword>
<accession>A0A1L9RQ17</accession>
<protein>
    <recommendedName>
        <fullName evidence="2">Hydrophobin</fullName>
    </recommendedName>
</protein>
<dbReference type="SMART" id="SM00075">
    <property type="entry name" value="HYDRO"/>
    <property type="match status" value="1"/>
</dbReference>
<evidence type="ECO:0000313" key="4">
    <source>
        <dbReference type="Proteomes" id="UP000184383"/>
    </source>
</evidence>
<dbReference type="Proteomes" id="UP000184383">
    <property type="component" value="Unassembled WGS sequence"/>
</dbReference>
<keyword evidence="2" id="KW-0732">Signal</keyword>
<evidence type="ECO:0000256" key="1">
    <source>
        <dbReference type="ARBA" id="ARBA00023157"/>
    </source>
</evidence>
<feature type="chain" id="PRO_5013985986" description="Hydrophobin" evidence="2">
    <location>
        <begin position="21"/>
        <end position="100"/>
    </location>
</feature>
<keyword evidence="2" id="KW-0134">Cell wall</keyword>
<gene>
    <name evidence="3" type="ORF">ASPWEDRAFT_38665</name>
</gene>
<dbReference type="RefSeq" id="XP_040690707.1">
    <property type="nucleotide sequence ID" value="XM_040834932.1"/>
</dbReference>
<keyword evidence="4" id="KW-1185">Reference proteome</keyword>
<dbReference type="OrthoDB" id="4503395at2759"/>